<organism evidence="4 5">
    <name type="scientific">Mycena pura</name>
    <dbReference type="NCBI Taxonomy" id="153505"/>
    <lineage>
        <taxon>Eukaryota</taxon>
        <taxon>Fungi</taxon>
        <taxon>Dikarya</taxon>
        <taxon>Basidiomycota</taxon>
        <taxon>Agaricomycotina</taxon>
        <taxon>Agaricomycetes</taxon>
        <taxon>Agaricomycetidae</taxon>
        <taxon>Agaricales</taxon>
        <taxon>Marasmiineae</taxon>
        <taxon>Mycenaceae</taxon>
        <taxon>Mycena</taxon>
    </lineage>
</organism>
<comment type="caution">
    <text evidence="4">The sequence shown here is derived from an EMBL/GenBank/DDBJ whole genome shotgun (WGS) entry which is preliminary data.</text>
</comment>
<reference evidence="4" key="1">
    <citation type="submission" date="2023-03" db="EMBL/GenBank/DDBJ databases">
        <title>Massive genome expansion in bonnet fungi (Mycena s.s.) driven by repeated elements and novel gene families across ecological guilds.</title>
        <authorList>
            <consortium name="Lawrence Berkeley National Laboratory"/>
            <person name="Harder C.B."/>
            <person name="Miyauchi S."/>
            <person name="Viragh M."/>
            <person name="Kuo A."/>
            <person name="Thoen E."/>
            <person name="Andreopoulos B."/>
            <person name="Lu D."/>
            <person name="Skrede I."/>
            <person name="Drula E."/>
            <person name="Henrissat B."/>
            <person name="Morin E."/>
            <person name="Kohler A."/>
            <person name="Barry K."/>
            <person name="LaButti K."/>
            <person name="Morin E."/>
            <person name="Salamov A."/>
            <person name="Lipzen A."/>
            <person name="Mereny Z."/>
            <person name="Hegedus B."/>
            <person name="Baldrian P."/>
            <person name="Stursova M."/>
            <person name="Weitz H."/>
            <person name="Taylor A."/>
            <person name="Grigoriev I.V."/>
            <person name="Nagy L.G."/>
            <person name="Martin F."/>
            <person name="Kauserud H."/>
        </authorList>
    </citation>
    <scope>NUCLEOTIDE SEQUENCE</scope>
    <source>
        <strain evidence="4">9144</strain>
    </source>
</reference>
<name>A0AAD6VDK4_9AGAR</name>
<dbReference type="Proteomes" id="UP001219525">
    <property type="component" value="Unassembled WGS sequence"/>
</dbReference>
<dbReference type="InterPro" id="IPR013328">
    <property type="entry name" value="6PGD_dom2"/>
</dbReference>
<protein>
    <submittedName>
        <fullName evidence="4">6-phosphogluconate dehydrogenase C-terminal domain-like protein</fullName>
    </submittedName>
</protein>
<evidence type="ECO:0000313" key="4">
    <source>
        <dbReference type="EMBL" id="KAJ7209585.1"/>
    </source>
</evidence>
<dbReference type="Gene3D" id="3.40.50.720">
    <property type="entry name" value="NAD(P)-binding Rossmann-like Domain"/>
    <property type="match status" value="1"/>
</dbReference>
<feature type="domain" description="Phosphogluconate dehydrogenase NAD-binding putative C-terminal" evidence="3">
    <location>
        <begin position="203"/>
        <end position="265"/>
    </location>
</feature>
<proteinExistence type="inferred from homology"/>
<gene>
    <name evidence="4" type="ORF">GGX14DRAFT_452086</name>
</gene>
<dbReference type="PANTHER" id="PTHR43580:SF2">
    <property type="entry name" value="CYTOKINE-LIKE NUCLEAR FACTOR N-PAC"/>
    <property type="match status" value="1"/>
</dbReference>
<dbReference type="Pfam" id="PF09130">
    <property type="entry name" value="DUF1932"/>
    <property type="match status" value="1"/>
</dbReference>
<dbReference type="EMBL" id="JARJCW010000030">
    <property type="protein sequence ID" value="KAJ7209585.1"/>
    <property type="molecule type" value="Genomic_DNA"/>
</dbReference>
<dbReference type="InterPro" id="IPR051265">
    <property type="entry name" value="HIBADH-related_NP60_sf"/>
</dbReference>
<evidence type="ECO:0000259" key="2">
    <source>
        <dbReference type="Pfam" id="PF03446"/>
    </source>
</evidence>
<dbReference type="SUPFAM" id="SSF48179">
    <property type="entry name" value="6-phosphogluconate dehydrogenase C-terminal domain-like"/>
    <property type="match status" value="1"/>
</dbReference>
<evidence type="ECO:0000259" key="3">
    <source>
        <dbReference type="Pfam" id="PF09130"/>
    </source>
</evidence>
<sequence length="293" mass="31420">MVTIAIIAAGAMGSGVAKVLTRNGVKVLTNLDNRSEATRRRAQEAGMQDASFEDISSTCDWVLSILPPSNAFSFAEKFLQHSTRSTRSPAPVFVECNAVNPATVHKIAALFRGSIFSFVDAGIIGGPPLDDYNPTFYASADEEALLDRIVGLSEHGLKISALKGEARIGAASALKMSYAGITKGTTGLFTTMILAAHQSSPATAEALMHELHASQPALLKRMSGVIPPMIPKAYRWVGEMSEIAGFVGDGEGDIYRGLSELYARIERSEKGDRQDSEVLAKFAKEAKEILEKK</sequence>
<dbReference type="GO" id="GO:0050661">
    <property type="term" value="F:NADP binding"/>
    <property type="evidence" value="ECO:0007669"/>
    <property type="project" value="InterPro"/>
</dbReference>
<dbReference type="InterPro" id="IPR006115">
    <property type="entry name" value="6PGDH_NADP-bd"/>
</dbReference>
<dbReference type="InterPro" id="IPR008927">
    <property type="entry name" value="6-PGluconate_DH-like_C_sf"/>
</dbReference>
<dbReference type="PANTHER" id="PTHR43580">
    <property type="entry name" value="OXIDOREDUCTASE GLYR1-RELATED"/>
    <property type="match status" value="1"/>
</dbReference>
<dbReference type="Pfam" id="PF03446">
    <property type="entry name" value="NAD_binding_2"/>
    <property type="match status" value="1"/>
</dbReference>
<dbReference type="Gene3D" id="1.10.1040.10">
    <property type="entry name" value="N-(1-d-carboxylethyl)-l-norvaline Dehydrogenase, domain 2"/>
    <property type="match status" value="1"/>
</dbReference>
<evidence type="ECO:0000256" key="1">
    <source>
        <dbReference type="ARBA" id="ARBA00007598"/>
    </source>
</evidence>
<keyword evidence="5" id="KW-1185">Reference proteome</keyword>
<dbReference type="InterPro" id="IPR015814">
    <property type="entry name" value="Pgluconate_DH_NAD-bd_C"/>
</dbReference>
<dbReference type="InterPro" id="IPR036291">
    <property type="entry name" value="NAD(P)-bd_dom_sf"/>
</dbReference>
<feature type="domain" description="6-phosphogluconate dehydrogenase NADP-binding" evidence="2">
    <location>
        <begin position="3"/>
        <end position="145"/>
    </location>
</feature>
<accession>A0AAD6VDK4</accession>
<comment type="similarity">
    <text evidence="1">Belongs to the HIBADH-related family. NP60 subfamily.</text>
</comment>
<evidence type="ECO:0000313" key="5">
    <source>
        <dbReference type="Proteomes" id="UP001219525"/>
    </source>
</evidence>
<dbReference type="AlphaFoldDB" id="A0AAD6VDK4"/>
<dbReference type="SUPFAM" id="SSF51735">
    <property type="entry name" value="NAD(P)-binding Rossmann-fold domains"/>
    <property type="match status" value="1"/>
</dbReference>